<comment type="catalytic activity">
    <reaction evidence="14">
        <text>ATP + H2O = ADP + phosphate + H(+)</text>
        <dbReference type="Rhea" id="RHEA:13065"/>
        <dbReference type="ChEBI" id="CHEBI:15377"/>
        <dbReference type="ChEBI" id="CHEBI:15378"/>
        <dbReference type="ChEBI" id="CHEBI:30616"/>
        <dbReference type="ChEBI" id="CHEBI:43474"/>
        <dbReference type="ChEBI" id="CHEBI:456216"/>
        <dbReference type="EC" id="5.6.2.4"/>
    </reaction>
</comment>
<evidence type="ECO:0000256" key="5">
    <source>
        <dbReference type="ARBA" id="ARBA00022806"/>
    </source>
</evidence>
<dbReference type="InterPro" id="IPR011335">
    <property type="entry name" value="Restrct_endonuc-II-like"/>
</dbReference>
<dbReference type="AlphaFoldDB" id="A0A7G1QAI5"/>
<feature type="domain" description="UvrD-like helicase C-terminal" evidence="17">
    <location>
        <begin position="501"/>
        <end position="764"/>
    </location>
</feature>
<evidence type="ECO:0000256" key="12">
    <source>
        <dbReference type="ARBA" id="ARBA00034808"/>
    </source>
</evidence>
<dbReference type="Pfam" id="PF00580">
    <property type="entry name" value="UvrD-helicase"/>
    <property type="match status" value="1"/>
</dbReference>
<evidence type="ECO:0000256" key="4">
    <source>
        <dbReference type="ARBA" id="ARBA00022801"/>
    </source>
</evidence>
<dbReference type="EC" id="5.6.2.4" evidence="12"/>
<accession>A0A7G1QAI5</accession>
<feature type="binding site" evidence="15">
    <location>
        <begin position="26"/>
        <end position="33"/>
    </location>
    <ligand>
        <name>ATP</name>
        <dbReference type="ChEBI" id="CHEBI:30616"/>
    </ligand>
</feature>
<dbReference type="GO" id="GO:0005524">
    <property type="term" value="F:ATP binding"/>
    <property type="evidence" value="ECO:0007669"/>
    <property type="project" value="UniProtKB-UniRule"/>
</dbReference>
<evidence type="ECO:0000256" key="2">
    <source>
        <dbReference type="ARBA" id="ARBA00022741"/>
    </source>
</evidence>
<evidence type="ECO:0000256" key="6">
    <source>
        <dbReference type="ARBA" id="ARBA00022839"/>
    </source>
</evidence>
<evidence type="ECO:0000313" key="19">
    <source>
        <dbReference type="Proteomes" id="UP000516072"/>
    </source>
</evidence>
<dbReference type="GO" id="GO:0005829">
    <property type="term" value="C:cytosol"/>
    <property type="evidence" value="ECO:0007669"/>
    <property type="project" value="TreeGrafter"/>
</dbReference>
<sequence length="1137" mass="131529">MIAQNVSDSKIRKQALDPSQSFIIQAPAGSGKTELLTQRYLNLLARVDSPEEIIAITFTRKAATEMQTRIIEALMMVEDNQPITEPKKTTWALAKTVLIHDKKQGWDLLQYPNQLRIQTIDSLCAGLTQQMPWLSCFGAQPKTIDKAEPLYQQAAHHTLMLLEHGNDQQSAKIVRLLHHLNNRWGNIEELLVEMLEHRDQWLRHFVGEQLNRDILEKMLQAIISKALVQVHAYFSKEVLTKLLELAYFASHRIEKQDSLIRAFQNFTPPLNIDAASLPYWQGLAELLLIEKGQWRKSINKTIGFPPEYKDEKTSFMNLLNEIQSLEASEQLQKQLHQLRSLPTSRYEDDQWEIIQVLSEILLLAVAQLQLVFQVQGAVDFTEISQRASQALEEANKTPTDLALVLDHKISHLLVDEFQDTNLSQYLLLEKLTHGWEREDGRTLFIVGDPMQSIYLFREANVGLFLRTWHYGIGNIALTSLKLEVNFRSQQSIVDWVNHGFSQIFPTQENISLGAVPYSPSKPFHSFDQQATGVQIHPCFEKNRTQEAIKIIELIQQTKAQNPKDTIAILVSSRSHLREVISCLKKENLSFQAVEIDLLKDEEVVRDLLSLTKALFHPADRISWFSILRAPWCGLTLNDLYQLVHVTPEKTIWECIQQNKQTLSQEGRQQLAKIKQVFTAAFKLRRYRSPRQLVESTWLTLGGPACITEEIKLESAKIYLDFLEAYTQDGNIFDFQDLENHIQELYAPPNSSGELQIMTIHKSKGLEFDTVIMPGLGYSGRASSPKLLMWAEYSANNHIDEHIDKNQLILAPIKEAGGEDHPTYKYIKEIKREKENLEKQRLLYVGATRAKKSLHLLGHTNYDPEEAKIEDPQKESLLSILWPLIKEQFETKIAEIEHDTLISIAEEKRENTADSHLYKLDSHWQPPDLSADIDVIYKNEIEFINSNSESPVFDWAGNWARCIGIVVHRYLQIIAQDGIECWDLQKISQLEPNFRQALLKQGLVDQKQLDDSLRKIQNIFTRIFEDNSKGKWILSSRHQQAHNEYPLSGIVDQDPVRIIIDRTFIDEKGYRWIIDYKTSTHDGGNLDEFLDHEQERYRSQLEHYARLMARKELHRQIYLGLYYPALSGWRQWCWQNNK</sequence>
<dbReference type="PROSITE" id="PS51198">
    <property type="entry name" value="UVRD_HELICASE_ATP_BIND"/>
    <property type="match status" value="1"/>
</dbReference>
<evidence type="ECO:0000256" key="7">
    <source>
        <dbReference type="ARBA" id="ARBA00022840"/>
    </source>
</evidence>
<evidence type="ECO:0000256" key="3">
    <source>
        <dbReference type="ARBA" id="ARBA00022763"/>
    </source>
</evidence>
<keyword evidence="8" id="KW-0238">DNA-binding</keyword>
<evidence type="ECO:0000256" key="9">
    <source>
        <dbReference type="ARBA" id="ARBA00023204"/>
    </source>
</evidence>
<dbReference type="Proteomes" id="UP000516072">
    <property type="component" value="Chromosome"/>
</dbReference>
<dbReference type="Gene3D" id="1.10.486.10">
    <property type="entry name" value="PCRA, domain 4"/>
    <property type="match status" value="1"/>
</dbReference>
<evidence type="ECO:0000256" key="15">
    <source>
        <dbReference type="PROSITE-ProRule" id="PRU00560"/>
    </source>
</evidence>
<evidence type="ECO:0000256" key="8">
    <source>
        <dbReference type="ARBA" id="ARBA00023125"/>
    </source>
</evidence>
<dbReference type="RefSeq" id="WP_197743723.1">
    <property type="nucleotide sequence ID" value="NZ_LR778175.1"/>
</dbReference>
<evidence type="ECO:0000259" key="16">
    <source>
        <dbReference type="PROSITE" id="PS51198"/>
    </source>
</evidence>
<keyword evidence="1" id="KW-0540">Nuclease</keyword>
<keyword evidence="5 15" id="KW-0347">Helicase</keyword>
<keyword evidence="7 15" id="KW-0067">ATP-binding</keyword>
<dbReference type="Gene3D" id="3.90.320.10">
    <property type="match status" value="1"/>
</dbReference>
<keyword evidence="6" id="KW-0269">Exonuclease</keyword>
<proteinExistence type="predicted"/>
<evidence type="ECO:0000313" key="18">
    <source>
        <dbReference type="EMBL" id="CAB1276056.1"/>
    </source>
</evidence>
<evidence type="ECO:0000256" key="13">
    <source>
        <dbReference type="ARBA" id="ARBA00034923"/>
    </source>
</evidence>
<feature type="domain" description="UvrD-like helicase ATP-binding" evidence="16">
    <location>
        <begin position="5"/>
        <end position="489"/>
    </location>
</feature>
<protein>
    <recommendedName>
        <fullName evidence="12">DNA 3'-5' helicase</fullName>
        <ecNumber evidence="12">5.6.2.4</ecNumber>
    </recommendedName>
    <alternativeName>
        <fullName evidence="13">DNA 3'-5' helicase II</fullName>
    </alternativeName>
</protein>
<keyword evidence="4 15" id="KW-0378">Hydrolase</keyword>
<keyword evidence="3" id="KW-0227">DNA damage</keyword>
<dbReference type="SUPFAM" id="SSF52980">
    <property type="entry name" value="Restriction endonuclease-like"/>
    <property type="match status" value="1"/>
</dbReference>
<comment type="catalytic activity">
    <reaction evidence="11">
        <text>Couples ATP hydrolysis with the unwinding of duplex DNA by translocating in the 3'-5' direction.</text>
        <dbReference type="EC" id="5.6.2.4"/>
    </reaction>
</comment>
<dbReference type="InterPro" id="IPR014016">
    <property type="entry name" value="UvrD-like_ATP-bd"/>
</dbReference>
<gene>
    <name evidence="18" type="ORF">NSCAC_0977</name>
</gene>
<dbReference type="KEGG" id="ntg:NSCAC_0977"/>
<dbReference type="PANTHER" id="PTHR11070">
    <property type="entry name" value="UVRD / RECB / PCRA DNA HELICASE FAMILY MEMBER"/>
    <property type="match status" value="1"/>
</dbReference>
<dbReference type="InterPro" id="IPR014017">
    <property type="entry name" value="DNA_helicase_UvrD-like_C"/>
</dbReference>
<organism evidence="18 19">
    <name type="scientific">Candidatus Nitrosacidococcus tergens</name>
    <dbReference type="NCBI Taxonomy" id="553981"/>
    <lineage>
        <taxon>Bacteria</taxon>
        <taxon>Pseudomonadati</taxon>
        <taxon>Pseudomonadota</taxon>
        <taxon>Gammaproteobacteria</taxon>
        <taxon>Chromatiales</taxon>
        <taxon>Chromatiaceae</taxon>
        <taxon>Candidatus Nitrosacidococcus</taxon>
    </lineage>
</organism>
<dbReference type="InterPro" id="IPR000212">
    <property type="entry name" value="DNA_helicase_UvrD/REP"/>
</dbReference>
<dbReference type="InterPro" id="IPR011604">
    <property type="entry name" value="PDDEXK-like_dom_sf"/>
</dbReference>
<dbReference type="InterPro" id="IPR027417">
    <property type="entry name" value="P-loop_NTPase"/>
</dbReference>
<dbReference type="PROSITE" id="PS51217">
    <property type="entry name" value="UVRD_HELICASE_CTER"/>
    <property type="match status" value="1"/>
</dbReference>
<dbReference type="GO" id="GO:0004527">
    <property type="term" value="F:exonuclease activity"/>
    <property type="evidence" value="ECO:0007669"/>
    <property type="project" value="UniProtKB-KW"/>
</dbReference>
<keyword evidence="2 15" id="KW-0547">Nucleotide-binding</keyword>
<keyword evidence="19" id="KW-1185">Reference proteome</keyword>
<evidence type="ECO:0000256" key="11">
    <source>
        <dbReference type="ARBA" id="ARBA00034617"/>
    </source>
</evidence>
<dbReference type="EMBL" id="LR778175">
    <property type="protein sequence ID" value="CAB1276056.1"/>
    <property type="molecule type" value="Genomic_DNA"/>
</dbReference>
<evidence type="ECO:0000256" key="10">
    <source>
        <dbReference type="ARBA" id="ARBA00023235"/>
    </source>
</evidence>
<dbReference type="GO" id="GO:0043138">
    <property type="term" value="F:3'-5' DNA helicase activity"/>
    <property type="evidence" value="ECO:0007669"/>
    <property type="project" value="UniProtKB-EC"/>
</dbReference>
<keyword evidence="9" id="KW-0234">DNA repair</keyword>
<dbReference type="SUPFAM" id="SSF52540">
    <property type="entry name" value="P-loop containing nucleoside triphosphate hydrolases"/>
    <property type="match status" value="1"/>
</dbReference>
<evidence type="ECO:0000256" key="1">
    <source>
        <dbReference type="ARBA" id="ARBA00022722"/>
    </source>
</evidence>
<dbReference type="GO" id="GO:0003677">
    <property type="term" value="F:DNA binding"/>
    <property type="evidence" value="ECO:0007669"/>
    <property type="project" value="UniProtKB-KW"/>
</dbReference>
<evidence type="ECO:0000259" key="17">
    <source>
        <dbReference type="PROSITE" id="PS51217"/>
    </source>
</evidence>
<dbReference type="Pfam" id="PF13361">
    <property type="entry name" value="UvrD_C"/>
    <property type="match status" value="1"/>
</dbReference>
<evidence type="ECO:0000256" key="14">
    <source>
        <dbReference type="ARBA" id="ARBA00048988"/>
    </source>
</evidence>
<dbReference type="PANTHER" id="PTHR11070:SF2">
    <property type="entry name" value="ATP-DEPENDENT DNA HELICASE SRS2"/>
    <property type="match status" value="1"/>
</dbReference>
<name>A0A7G1QAI5_9GAMM</name>
<dbReference type="Gene3D" id="3.40.50.300">
    <property type="entry name" value="P-loop containing nucleotide triphosphate hydrolases"/>
    <property type="match status" value="3"/>
</dbReference>
<keyword evidence="10" id="KW-0413">Isomerase</keyword>
<dbReference type="GO" id="GO:0000725">
    <property type="term" value="P:recombinational repair"/>
    <property type="evidence" value="ECO:0007669"/>
    <property type="project" value="TreeGrafter"/>
</dbReference>
<dbReference type="GO" id="GO:0033202">
    <property type="term" value="C:DNA helicase complex"/>
    <property type="evidence" value="ECO:0007669"/>
    <property type="project" value="TreeGrafter"/>
</dbReference>
<reference evidence="18 19" key="1">
    <citation type="submission" date="2020-03" db="EMBL/GenBank/DDBJ databases">
        <authorList>
            <person name="Picone N."/>
        </authorList>
    </citation>
    <scope>NUCLEOTIDE SEQUENCE [LARGE SCALE GENOMIC DNA]</scope>
    <source>
        <strain evidence="18">NSCAC1</strain>
    </source>
</reference>